<evidence type="ECO:0000256" key="3">
    <source>
        <dbReference type="ARBA" id="ARBA00022448"/>
    </source>
</evidence>
<comment type="similarity">
    <text evidence="2 14 16">Belongs to the TonB-dependent receptor family.</text>
</comment>
<dbReference type="PROSITE" id="PS52016">
    <property type="entry name" value="TONB_DEPENDENT_REC_3"/>
    <property type="match status" value="1"/>
</dbReference>
<dbReference type="GO" id="GO:0015891">
    <property type="term" value="P:siderophore transport"/>
    <property type="evidence" value="ECO:0007669"/>
    <property type="project" value="InterPro"/>
</dbReference>
<keyword evidence="13 14" id="KW-0998">Cell outer membrane</keyword>
<dbReference type="Gene3D" id="2.40.170.20">
    <property type="entry name" value="TonB-dependent receptor, beta-barrel domain"/>
    <property type="match status" value="1"/>
</dbReference>
<feature type="domain" description="Secretin/TonB short N-terminal" evidence="18">
    <location>
        <begin position="75"/>
        <end position="125"/>
    </location>
</feature>
<evidence type="ECO:0000256" key="9">
    <source>
        <dbReference type="ARBA" id="ARBA00023065"/>
    </source>
</evidence>
<keyword evidence="9" id="KW-0406">Ion transport</keyword>
<keyword evidence="12 19" id="KW-0675">Receptor</keyword>
<dbReference type="InterPro" id="IPR037066">
    <property type="entry name" value="Plug_dom_sf"/>
</dbReference>
<dbReference type="Pfam" id="PF07715">
    <property type="entry name" value="Plug"/>
    <property type="match status" value="1"/>
</dbReference>
<dbReference type="GO" id="GO:0015344">
    <property type="term" value="F:siderophore uptake transmembrane transporter activity"/>
    <property type="evidence" value="ECO:0007669"/>
    <property type="project" value="TreeGrafter"/>
</dbReference>
<dbReference type="PANTHER" id="PTHR32552">
    <property type="entry name" value="FERRICHROME IRON RECEPTOR-RELATED"/>
    <property type="match status" value="1"/>
</dbReference>
<accession>A0A446C698</accession>
<gene>
    <name evidence="19" type="primary">fcuA_1</name>
    <name evidence="19" type="ORF">AVE30378_00442</name>
</gene>
<evidence type="ECO:0000256" key="6">
    <source>
        <dbReference type="ARBA" id="ARBA00022692"/>
    </source>
</evidence>
<evidence type="ECO:0000313" key="19">
    <source>
        <dbReference type="EMBL" id="SSW63408.1"/>
    </source>
</evidence>
<keyword evidence="4 14" id="KW-1134">Transmembrane beta strand</keyword>
<dbReference type="GO" id="GO:0009279">
    <property type="term" value="C:cell outer membrane"/>
    <property type="evidence" value="ECO:0007669"/>
    <property type="project" value="UniProtKB-SubCell"/>
</dbReference>
<evidence type="ECO:0000256" key="10">
    <source>
        <dbReference type="ARBA" id="ARBA00023077"/>
    </source>
</evidence>
<evidence type="ECO:0000256" key="12">
    <source>
        <dbReference type="ARBA" id="ARBA00023170"/>
    </source>
</evidence>
<dbReference type="NCBIfam" id="TIGR01783">
    <property type="entry name" value="TonB-siderophor"/>
    <property type="match status" value="1"/>
</dbReference>
<proteinExistence type="inferred from homology"/>
<dbReference type="Pfam" id="PF07660">
    <property type="entry name" value="STN"/>
    <property type="match status" value="1"/>
</dbReference>
<dbReference type="InterPro" id="IPR011662">
    <property type="entry name" value="Secretin/TonB_short_N"/>
</dbReference>
<dbReference type="SUPFAM" id="SSF56935">
    <property type="entry name" value="Porins"/>
    <property type="match status" value="1"/>
</dbReference>
<dbReference type="EMBL" id="UFQC01000002">
    <property type="protein sequence ID" value="SSW63408.1"/>
    <property type="molecule type" value="Genomic_DNA"/>
</dbReference>
<evidence type="ECO:0000256" key="8">
    <source>
        <dbReference type="ARBA" id="ARBA00023004"/>
    </source>
</evidence>
<organism evidence="19 20">
    <name type="scientific">Achromobacter veterisilvae</name>
    <dbReference type="NCBI Taxonomy" id="2069367"/>
    <lineage>
        <taxon>Bacteria</taxon>
        <taxon>Pseudomonadati</taxon>
        <taxon>Pseudomonadota</taxon>
        <taxon>Betaproteobacteria</taxon>
        <taxon>Burkholderiales</taxon>
        <taxon>Alcaligenaceae</taxon>
        <taxon>Achromobacter</taxon>
    </lineage>
</organism>
<evidence type="ECO:0000256" key="14">
    <source>
        <dbReference type="PROSITE-ProRule" id="PRU01360"/>
    </source>
</evidence>
<keyword evidence="6 14" id="KW-0812">Transmembrane</keyword>
<keyword evidence="11 14" id="KW-0472">Membrane</keyword>
<dbReference type="InterPro" id="IPR010105">
    <property type="entry name" value="TonB_sidphr_rcpt"/>
</dbReference>
<comment type="subcellular location">
    <subcellularLocation>
        <location evidence="1 14">Cell outer membrane</location>
        <topology evidence="1 14">Multi-pass membrane protein</topology>
    </subcellularLocation>
</comment>
<dbReference type="Gene3D" id="2.170.130.10">
    <property type="entry name" value="TonB-dependent receptor, plug domain"/>
    <property type="match status" value="1"/>
</dbReference>
<evidence type="ECO:0000256" key="5">
    <source>
        <dbReference type="ARBA" id="ARBA00022496"/>
    </source>
</evidence>
<dbReference type="Pfam" id="PF00593">
    <property type="entry name" value="TonB_dep_Rec_b-barrel"/>
    <property type="match status" value="1"/>
</dbReference>
<keyword evidence="7 17" id="KW-0732">Signal</keyword>
<dbReference type="SMART" id="SM00965">
    <property type="entry name" value="STN"/>
    <property type="match status" value="1"/>
</dbReference>
<sequence length="805" mass="88032">MHMPFLSPRSTRRRATARLPAAAAIAAAALIGLAAPCALQAQTPRASPAPDERDYDIPAGELSRVLTEFAVQAGIQVSVEASLTTGRQSPGLRGRQSAWSGLNAILAGTGLRPERRGNAYTVRPAPAVDAVTLPGITVQGNTAAALQQEGLASDGYRVSTISSTGALGRMELRNAPYSFSVVPRELLQNVQAQSPDDVYKINPSTMTQTPQLSGWAPMVKIRGFNSYDRAEEGLRRSFGFAASLEDKERVEVLSGLSGFLYGAASPGGMVNYVHKRPTPERLNSITAGNYGGGQYYVHGDFGGPFDSNGKIGYRVNLVRQNGDTAVDDQKIDRSLASLALDFNITDRFKLELGASYSDYKMTAPTAYWFVRDDLSRPKAPDAGKNWGQPWIRDETESRKWMARMTYEASDHLTLRVAHLREYQDRPVQYHTMNSLRSSTQYAQLRQKVGPTSTESEAWQALADISFDTGPIAHQITMGYYGYMDKQWQSTYFPSTGYVGPYSLDSPTHVPEPAWPSDASAKTYYASRIRNDNFMIGDLIRFNEQWSVLAGVNRSTIKAMERDENGAASQPDYDRGLTSPNVSLMFMPTPWLTAYATYLEGLEQGGVAPDEAVNRGQVLSPMRSKQRELGLKAELGGVLVSGALFDIEKAYEYANDANVYVQSGTQRHRGAEVSAMGKVTDAWTVVGGATLLTARVEGSDNDGNAPINVPKLTAKLYSEYALPFAPGLSLTGGVYYVGKQWATATNTSRLPSYTTFDLGLRYATKVTGRPLTLRLNVNNVANRSYWLNSYYLGSPRSIALSAQMQF</sequence>
<dbReference type="Proteomes" id="UP000289465">
    <property type="component" value="Unassembled WGS sequence"/>
</dbReference>
<dbReference type="InterPro" id="IPR012910">
    <property type="entry name" value="Plug_dom"/>
</dbReference>
<evidence type="ECO:0000256" key="17">
    <source>
        <dbReference type="SAM" id="SignalP"/>
    </source>
</evidence>
<dbReference type="PANTHER" id="PTHR32552:SF82">
    <property type="entry name" value="FCUA PROTEIN"/>
    <property type="match status" value="1"/>
</dbReference>
<evidence type="ECO:0000256" key="1">
    <source>
        <dbReference type="ARBA" id="ARBA00004571"/>
    </source>
</evidence>
<dbReference type="InterPro" id="IPR039426">
    <property type="entry name" value="TonB-dep_rcpt-like"/>
</dbReference>
<reference evidence="19 20" key="1">
    <citation type="submission" date="2018-07" db="EMBL/GenBank/DDBJ databases">
        <authorList>
            <person name="Peeters C."/>
        </authorList>
    </citation>
    <scope>NUCLEOTIDE SEQUENCE [LARGE SCALE GENOMIC DNA]</scope>
    <source>
        <strain evidence="19 20">LMG 30378</strain>
    </source>
</reference>
<feature type="signal peptide" evidence="17">
    <location>
        <begin position="1"/>
        <end position="34"/>
    </location>
</feature>
<dbReference type="CDD" id="cd01347">
    <property type="entry name" value="ligand_gated_channel"/>
    <property type="match status" value="1"/>
</dbReference>
<feature type="short sequence motif" description="TonB C-terminal box" evidence="15">
    <location>
        <begin position="788"/>
        <end position="805"/>
    </location>
</feature>
<feature type="chain" id="PRO_5019263692" evidence="17">
    <location>
        <begin position="35"/>
        <end position="805"/>
    </location>
</feature>
<keyword evidence="3 14" id="KW-0813">Transport</keyword>
<evidence type="ECO:0000256" key="16">
    <source>
        <dbReference type="RuleBase" id="RU003357"/>
    </source>
</evidence>
<keyword evidence="10 16" id="KW-0798">TonB box</keyword>
<keyword evidence="8" id="KW-0408">Iron</keyword>
<evidence type="ECO:0000256" key="15">
    <source>
        <dbReference type="PROSITE-ProRule" id="PRU10144"/>
    </source>
</evidence>
<name>A0A446C698_9BURK</name>
<evidence type="ECO:0000259" key="18">
    <source>
        <dbReference type="SMART" id="SM00965"/>
    </source>
</evidence>
<evidence type="ECO:0000256" key="13">
    <source>
        <dbReference type="ARBA" id="ARBA00023237"/>
    </source>
</evidence>
<evidence type="ECO:0000256" key="11">
    <source>
        <dbReference type="ARBA" id="ARBA00023136"/>
    </source>
</evidence>
<dbReference type="InterPro" id="IPR036942">
    <property type="entry name" value="Beta-barrel_TonB_sf"/>
</dbReference>
<dbReference type="Gene3D" id="3.55.50.30">
    <property type="match status" value="1"/>
</dbReference>
<evidence type="ECO:0000256" key="7">
    <source>
        <dbReference type="ARBA" id="ARBA00022729"/>
    </source>
</evidence>
<dbReference type="GO" id="GO:0038023">
    <property type="term" value="F:signaling receptor activity"/>
    <property type="evidence" value="ECO:0007669"/>
    <property type="project" value="InterPro"/>
</dbReference>
<dbReference type="AlphaFoldDB" id="A0A446C698"/>
<evidence type="ECO:0000256" key="4">
    <source>
        <dbReference type="ARBA" id="ARBA00022452"/>
    </source>
</evidence>
<dbReference type="InterPro" id="IPR010917">
    <property type="entry name" value="TonB_rcpt_CS"/>
</dbReference>
<evidence type="ECO:0000256" key="2">
    <source>
        <dbReference type="ARBA" id="ARBA00009810"/>
    </source>
</evidence>
<dbReference type="InterPro" id="IPR000531">
    <property type="entry name" value="Beta-barrel_TonB"/>
</dbReference>
<protein>
    <submittedName>
        <fullName evidence="19">Ferrichrome receptor FcuA</fullName>
    </submittedName>
</protein>
<evidence type="ECO:0000313" key="20">
    <source>
        <dbReference type="Proteomes" id="UP000289465"/>
    </source>
</evidence>
<dbReference type="PROSITE" id="PS01156">
    <property type="entry name" value="TONB_DEPENDENT_REC_2"/>
    <property type="match status" value="1"/>
</dbReference>
<keyword evidence="5" id="KW-0410">Iron transport</keyword>